<keyword evidence="3" id="KW-1185">Reference proteome</keyword>
<feature type="transmembrane region" description="Helical" evidence="1">
    <location>
        <begin position="36"/>
        <end position="58"/>
    </location>
</feature>
<dbReference type="EMBL" id="JAOYFB010000001">
    <property type="protein sequence ID" value="KAK4003157.1"/>
    <property type="molecule type" value="Genomic_DNA"/>
</dbReference>
<keyword evidence="1" id="KW-0472">Membrane</keyword>
<comment type="caution">
    <text evidence="2">The sequence shown here is derived from an EMBL/GenBank/DDBJ whole genome shotgun (WGS) entry which is preliminary data.</text>
</comment>
<sequence>MIYYGDPVECERGLRIDMYEFCFLTNSKTHGVACCLVSHLELFFLLFLLCLDAITTVVHQSL</sequence>
<gene>
    <name evidence="2" type="ORF">OUZ56_004939</name>
</gene>
<keyword evidence="1" id="KW-1133">Transmembrane helix</keyword>
<dbReference type="Proteomes" id="UP001234178">
    <property type="component" value="Unassembled WGS sequence"/>
</dbReference>
<name>A0ABQ9YRA8_9CRUS</name>
<keyword evidence="1" id="KW-0812">Transmembrane</keyword>
<evidence type="ECO:0000313" key="3">
    <source>
        <dbReference type="Proteomes" id="UP001234178"/>
    </source>
</evidence>
<organism evidence="2 3">
    <name type="scientific">Daphnia magna</name>
    <dbReference type="NCBI Taxonomy" id="35525"/>
    <lineage>
        <taxon>Eukaryota</taxon>
        <taxon>Metazoa</taxon>
        <taxon>Ecdysozoa</taxon>
        <taxon>Arthropoda</taxon>
        <taxon>Crustacea</taxon>
        <taxon>Branchiopoda</taxon>
        <taxon>Diplostraca</taxon>
        <taxon>Cladocera</taxon>
        <taxon>Anomopoda</taxon>
        <taxon>Daphniidae</taxon>
        <taxon>Daphnia</taxon>
    </lineage>
</organism>
<reference evidence="2 3" key="1">
    <citation type="journal article" date="2023" name="Nucleic Acids Res.">
        <title>The hologenome of Daphnia magna reveals possible DNA methylation and microbiome-mediated evolution of the host genome.</title>
        <authorList>
            <person name="Chaturvedi A."/>
            <person name="Li X."/>
            <person name="Dhandapani V."/>
            <person name="Marshall H."/>
            <person name="Kissane S."/>
            <person name="Cuenca-Cambronero M."/>
            <person name="Asole G."/>
            <person name="Calvet F."/>
            <person name="Ruiz-Romero M."/>
            <person name="Marangio P."/>
            <person name="Guigo R."/>
            <person name="Rago D."/>
            <person name="Mirbahai L."/>
            <person name="Eastwood N."/>
            <person name="Colbourne J.K."/>
            <person name="Zhou J."/>
            <person name="Mallon E."/>
            <person name="Orsini L."/>
        </authorList>
    </citation>
    <scope>NUCLEOTIDE SEQUENCE [LARGE SCALE GENOMIC DNA]</scope>
    <source>
        <strain evidence="2">LRV0_1</strain>
    </source>
</reference>
<protein>
    <submittedName>
        <fullName evidence="2">Uncharacterized protein</fullName>
    </submittedName>
</protein>
<evidence type="ECO:0000256" key="1">
    <source>
        <dbReference type="SAM" id="Phobius"/>
    </source>
</evidence>
<accession>A0ABQ9YRA8</accession>
<proteinExistence type="predicted"/>
<evidence type="ECO:0000313" key="2">
    <source>
        <dbReference type="EMBL" id="KAK4003157.1"/>
    </source>
</evidence>